<reference evidence="1 2" key="1">
    <citation type="submission" date="2024-06" db="EMBL/GenBank/DDBJ databases">
        <title>A chromosome-level genome assembly of beet webworm, Loxostege sticticalis.</title>
        <authorList>
            <person name="Zhang Y."/>
        </authorList>
    </citation>
    <scope>NUCLEOTIDE SEQUENCE [LARGE SCALE GENOMIC DNA]</scope>
    <source>
        <strain evidence="1">AQ028</strain>
        <tissue evidence="1">Male pupae</tissue>
    </source>
</reference>
<evidence type="ECO:0000313" key="1">
    <source>
        <dbReference type="EMBL" id="KAL0852133.1"/>
    </source>
</evidence>
<proteinExistence type="predicted"/>
<dbReference type="AlphaFoldDB" id="A0ABD0TRZ9"/>
<dbReference type="EMBL" id="JBEDNZ010000001">
    <property type="protein sequence ID" value="KAL0852133.1"/>
    <property type="molecule type" value="Genomic_DNA"/>
</dbReference>
<organism evidence="1 2">
    <name type="scientific">Loxostege sticticalis</name>
    <name type="common">Beet webworm moth</name>
    <dbReference type="NCBI Taxonomy" id="481309"/>
    <lineage>
        <taxon>Eukaryota</taxon>
        <taxon>Metazoa</taxon>
        <taxon>Ecdysozoa</taxon>
        <taxon>Arthropoda</taxon>
        <taxon>Hexapoda</taxon>
        <taxon>Insecta</taxon>
        <taxon>Pterygota</taxon>
        <taxon>Neoptera</taxon>
        <taxon>Endopterygota</taxon>
        <taxon>Lepidoptera</taxon>
        <taxon>Glossata</taxon>
        <taxon>Ditrysia</taxon>
        <taxon>Pyraloidea</taxon>
        <taxon>Crambidae</taxon>
        <taxon>Pyraustinae</taxon>
        <taxon>Loxostege</taxon>
    </lineage>
</organism>
<evidence type="ECO:0000313" key="2">
    <source>
        <dbReference type="Proteomes" id="UP001549921"/>
    </source>
</evidence>
<comment type="caution">
    <text evidence="1">The sequence shown here is derived from an EMBL/GenBank/DDBJ whole genome shotgun (WGS) entry which is preliminary data.</text>
</comment>
<gene>
    <name evidence="1" type="ORF">ABMA28_000370</name>
</gene>
<name>A0ABD0TRZ9_LOXSC</name>
<dbReference type="Proteomes" id="UP001549921">
    <property type="component" value="Unassembled WGS sequence"/>
</dbReference>
<protein>
    <submittedName>
        <fullName evidence="1">Uncharacterized protein</fullName>
    </submittedName>
</protein>
<sequence length="92" mass="10425">MSKRKVIRSQGRAIIAKIIHFLQEEYNFMKTNNTDKCDLSPLANVLKRTADATGLSERTVTRILKEEKNLPSTSAKFTSLIKNVVKEKENSS</sequence>
<accession>A0ABD0TRZ9</accession>